<evidence type="ECO:0000259" key="2">
    <source>
        <dbReference type="PROSITE" id="PS50195"/>
    </source>
</evidence>
<reference evidence="3 4" key="1">
    <citation type="submission" date="2012-04" db="EMBL/GenBank/DDBJ databases">
        <title>The Genome Sequence of Saprolegnia declina VS20.</title>
        <authorList>
            <consortium name="The Broad Institute Genome Sequencing Platform"/>
            <person name="Russ C."/>
            <person name="Nusbaum C."/>
            <person name="Tyler B."/>
            <person name="van West P."/>
            <person name="Dieguez-Uribeondo J."/>
            <person name="de Bruijn I."/>
            <person name="Tripathy S."/>
            <person name="Jiang R."/>
            <person name="Young S.K."/>
            <person name="Zeng Q."/>
            <person name="Gargeya S."/>
            <person name="Fitzgerald M."/>
            <person name="Haas B."/>
            <person name="Abouelleil A."/>
            <person name="Alvarado L."/>
            <person name="Arachchi H.M."/>
            <person name="Berlin A."/>
            <person name="Chapman S.B."/>
            <person name="Goldberg J."/>
            <person name="Griggs A."/>
            <person name="Gujja S."/>
            <person name="Hansen M."/>
            <person name="Howarth C."/>
            <person name="Imamovic A."/>
            <person name="Larimer J."/>
            <person name="McCowen C."/>
            <person name="Montmayeur A."/>
            <person name="Murphy C."/>
            <person name="Neiman D."/>
            <person name="Pearson M."/>
            <person name="Priest M."/>
            <person name="Roberts A."/>
            <person name="Saif S."/>
            <person name="Shea T."/>
            <person name="Sisk P."/>
            <person name="Sykes S."/>
            <person name="Wortman J."/>
            <person name="Nusbaum C."/>
            <person name="Birren B."/>
        </authorList>
    </citation>
    <scope>NUCLEOTIDE SEQUENCE [LARGE SCALE GENOMIC DNA]</scope>
    <source>
        <strain evidence="3 4">VS20</strain>
    </source>
</reference>
<feature type="transmembrane region" description="Helical" evidence="1">
    <location>
        <begin position="124"/>
        <end position="147"/>
    </location>
</feature>
<proteinExistence type="predicted"/>
<feature type="domain" description="PX" evidence="2">
    <location>
        <begin position="242"/>
        <end position="361"/>
    </location>
</feature>
<feature type="transmembrane region" description="Helical" evidence="1">
    <location>
        <begin position="62"/>
        <end position="85"/>
    </location>
</feature>
<evidence type="ECO:0000313" key="3">
    <source>
        <dbReference type="EMBL" id="EQC30208.1"/>
    </source>
</evidence>
<dbReference type="VEuPathDB" id="FungiDB:SDRG_12060"/>
<dbReference type="eggNOG" id="ENOG502SR33">
    <property type="taxonomic scope" value="Eukaryota"/>
</dbReference>
<keyword evidence="1" id="KW-0472">Membrane</keyword>
<dbReference type="Proteomes" id="UP000030762">
    <property type="component" value="Unassembled WGS sequence"/>
</dbReference>
<accession>T0RD83</accession>
<name>T0RD83_SAPDV</name>
<dbReference type="GO" id="GO:0005768">
    <property type="term" value="C:endosome"/>
    <property type="evidence" value="ECO:0007669"/>
    <property type="project" value="TreeGrafter"/>
</dbReference>
<dbReference type="EMBL" id="JH767177">
    <property type="protein sequence ID" value="EQC30208.1"/>
    <property type="molecule type" value="Genomic_DNA"/>
</dbReference>
<dbReference type="SMART" id="SM00312">
    <property type="entry name" value="PX"/>
    <property type="match status" value="1"/>
</dbReference>
<dbReference type="PANTHER" id="PTHR10555">
    <property type="entry name" value="SORTING NEXIN"/>
    <property type="match status" value="1"/>
</dbReference>
<organism evidence="3 4">
    <name type="scientific">Saprolegnia diclina (strain VS20)</name>
    <dbReference type="NCBI Taxonomy" id="1156394"/>
    <lineage>
        <taxon>Eukaryota</taxon>
        <taxon>Sar</taxon>
        <taxon>Stramenopiles</taxon>
        <taxon>Oomycota</taxon>
        <taxon>Saprolegniomycetes</taxon>
        <taxon>Saprolegniales</taxon>
        <taxon>Saprolegniaceae</taxon>
        <taxon>Saprolegnia</taxon>
    </lineage>
</organism>
<protein>
    <recommendedName>
        <fullName evidence="2">PX domain-containing protein</fullName>
    </recommendedName>
</protein>
<feature type="transmembrane region" description="Helical" evidence="1">
    <location>
        <begin position="91"/>
        <end position="112"/>
    </location>
</feature>
<dbReference type="InParanoid" id="T0RD83"/>
<dbReference type="InterPro" id="IPR001683">
    <property type="entry name" value="PX_dom"/>
</dbReference>
<evidence type="ECO:0000256" key="1">
    <source>
        <dbReference type="SAM" id="Phobius"/>
    </source>
</evidence>
<keyword evidence="1" id="KW-0812">Transmembrane</keyword>
<evidence type="ECO:0000313" key="4">
    <source>
        <dbReference type="Proteomes" id="UP000030762"/>
    </source>
</evidence>
<dbReference type="RefSeq" id="XP_008616340.1">
    <property type="nucleotide sequence ID" value="XM_008618118.1"/>
</dbReference>
<keyword evidence="1" id="KW-1133">Transmembrane helix</keyword>
<dbReference type="CDD" id="cd06093">
    <property type="entry name" value="PX_domain"/>
    <property type="match status" value="1"/>
</dbReference>
<dbReference type="PROSITE" id="PS50195">
    <property type="entry name" value="PX"/>
    <property type="match status" value="1"/>
</dbReference>
<keyword evidence="4" id="KW-1185">Reference proteome</keyword>
<dbReference type="AlphaFoldDB" id="T0RD83"/>
<dbReference type="Gene3D" id="3.30.1520.10">
    <property type="entry name" value="Phox-like domain"/>
    <property type="match status" value="1"/>
</dbReference>
<dbReference type="GO" id="GO:0035091">
    <property type="term" value="F:phosphatidylinositol binding"/>
    <property type="evidence" value="ECO:0007669"/>
    <property type="project" value="InterPro"/>
</dbReference>
<dbReference type="InterPro" id="IPR036871">
    <property type="entry name" value="PX_dom_sf"/>
</dbReference>
<feature type="transmembrane region" description="Helical" evidence="1">
    <location>
        <begin position="159"/>
        <end position="179"/>
    </location>
</feature>
<sequence length="361" mass="41633">MARLYTAKSEMLATAPLPLGYGAYTFVLGVDACFLLGAWLWAASIHPLPKTYLSEIIFPVELLARALASTMLATLSFLGFWVFMWLPDEPWALRAAFLAESMTWAMSTWLIWMEHRRSLTTSTLLRFFWVFRWALMTKSLYSAIMSMTSWWDEVAHAKLALHCVVYGSFTCLAVSSFWAQRDLTNLSPEVLALSRQRLKSIASIHAHGKQWVQQMYGSLDQYLPHRPRTPVHESVLFPTPTDRVRVSIPSYTITRMSSSSFVSYKILVTTEDETWSVRRRFSDFVFLRDELPECVKLGPLFPEKTLLKQFNPKRIDARRVKLERYLNAVLSHPHFDVQNSLAVCDFLEMEYVADEAVYQVV</sequence>
<feature type="transmembrane region" description="Helical" evidence="1">
    <location>
        <begin position="20"/>
        <end position="41"/>
    </location>
</feature>
<dbReference type="SUPFAM" id="SSF64268">
    <property type="entry name" value="PX domain"/>
    <property type="match status" value="1"/>
</dbReference>
<gene>
    <name evidence="3" type="ORF">SDRG_12060</name>
</gene>
<dbReference type="OMA" id="DWELVAY"/>
<dbReference type="OrthoDB" id="10254720at2759"/>
<dbReference type="GeneID" id="19952787"/>
<dbReference type="Pfam" id="PF00787">
    <property type="entry name" value="PX"/>
    <property type="match status" value="1"/>
</dbReference>
<dbReference type="PANTHER" id="PTHR10555:SF170">
    <property type="entry name" value="FI18122P1"/>
    <property type="match status" value="1"/>
</dbReference>